<dbReference type="Proteomes" id="UP000541352">
    <property type="component" value="Unassembled WGS sequence"/>
</dbReference>
<organism evidence="3 4">
    <name type="scientific">Runella defluvii</name>
    <dbReference type="NCBI Taxonomy" id="370973"/>
    <lineage>
        <taxon>Bacteria</taxon>
        <taxon>Pseudomonadati</taxon>
        <taxon>Bacteroidota</taxon>
        <taxon>Cytophagia</taxon>
        <taxon>Cytophagales</taxon>
        <taxon>Spirosomataceae</taxon>
        <taxon>Runella</taxon>
    </lineage>
</organism>
<reference evidence="3 4" key="1">
    <citation type="submission" date="2020-08" db="EMBL/GenBank/DDBJ databases">
        <title>Genomic Encyclopedia of Type Strains, Phase IV (KMG-IV): sequencing the most valuable type-strain genomes for metagenomic binning, comparative biology and taxonomic classification.</title>
        <authorList>
            <person name="Goeker M."/>
        </authorList>
    </citation>
    <scope>NUCLEOTIDE SEQUENCE [LARGE SCALE GENOMIC DNA]</scope>
    <source>
        <strain evidence="3 4">DSM 17976</strain>
    </source>
</reference>
<protein>
    <submittedName>
        <fullName evidence="3">Pyrroloquinoline quinone biosynthesis protein B</fullName>
    </submittedName>
</protein>
<feature type="domain" description="Metallo-beta-lactamase" evidence="2">
    <location>
        <begin position="70"/>
        <end position="267"/>
    </location>
</feature>
<comment type="caution">
    <text evidence="3">The sequence shown here is derived from an EMBL/GenBank/DDBJ whole genome shotgun (WGS) entry which is preliminary data.</text>
</comment>
<dbReference type="PANTHER" id="PTHR42663">
    <property type="entry name" value="HYDROLASE C777.06C-RELATED-RELATED"/>
    <property type="match status" value="1"/>
</dbReference>
<dbReference type="AlphaFoldDB" id="A0A7W6EPK2"/>
<dbReference type="InterPro" id="IPR001279">
    <property type="entry name" value="Metallo-B-lactamas"/>
</dbReference>
<sequence length="303" mass="34715">MMKYWFFQLLFVIAANAQEPYVVVLGTAQDGGYPQAGCNKACCRAVWEKKLAFEAVSCIALVDPNTGQRWIFDATPDFKIQLEALKTTSQNANNDLSGIFLTHAHIGHYTGLMDLGREVMGAKSVPVYAMPRMKTYLESNGPWSQLVQLENIKLQPLQEDILIELNDRLKVRAFRVPHRDEFSETVGFEIIGPQKRLVFIPDIDKWQKWNQSLETLVQNVDYALLDGTFYKDGEINRPMSEVPHPFVTETISLLKHLPISQKKKVHFIHLNHTNPLLQRTSPEYQEILKDGFQVTHTQQSFKL</sequence>
<dbReference type="RefSeq" id="WP_229601288.1">
    <property type="nucleotide sequence ID" value="NZ_JACIBY010000003.1"/>
</dbReference>
<gene>
    <name evidence="3" type="ORF">FHS57_001687</name>
</gene>
<dbReference type="EMBL" id="JACIBY010000003">
    <property type="protein sequence ID" value="MBB3837690.1"/>
    <property type="molecule type" value="Genomic_DNA"/>
</dbReference>
<dbReference type="SUPFAM" id="SSF56281">
    <property type="entry name" value="Metallo-hydrolase/oxidoreductase"/>
    <property type="match status" value="1"/>
</dbReference>
<evidence type="ECO:0000259" key="2">
    <source>
        <dbReference type="Pfam" id="PF12706"/>
    </source>
</evidence>
<dbReference type="InterPro" id="IPR036866">
    <property type="entry name" value="RibonucZ/Hydroxyglut_hydro"/>
</dbReference>
<dbReference type="Pfam" id="PF12706">
    <property type="entry name" value="Lactamase_B_2"/>
    <property type="match status" value="1"/>
</dbReference>
<accession>A0A7W6EPK2</accession>
<proteinExistence type="predicted"/>
<name>A0A7W6EPK2_9BACT</name>
<keyword evidence="1" id="KW-0732">Signal</keyword>
<evidence type="ECO:0000313" key="4">
    <source>
        <dbReference type="Proteomes" id="UP000541352"/>
    </source>
</evidence>
<keyword evidence="4" id="KW-1185">Reference proteome</keyword>
<dbReference type="PANTHER" id="PTHR42663:SF6">
    <property type="entry name" value="HYDROLASE C777.06C-RELATED"/>
    <property type="match status" value="1"/>
</dbReference>
<dbReference type="Gene3D" id="3.60.15.10">
    <property type="entry name" value="Ribonuclease Z/Hydroxyacylglutathione hydrolase-like"/>
    <property type="match status" value="1"/>
</dbReference>
<feature type="chain" id="PRO_5031078093" evidence="1">
    <location>
        <begin position="18"/>
        <end position="303"/>
    </location>
</feature>
<evidence type="ECO:0000256" key="1">
    <source>
        <dbReference type="SAM" id="SignalP"/>
    </source>
</evidence>
<feature type="signal peptide" evidence="1">
    <location>
        <begin position="1"/>
        <end position="17"/>
    </location>
</feature>
<evidence type="ECO:0000313" key="3">
    <source>
        <dbReference type="EMBL" id="MBB3837690.1"/>
    </source>
</evidence>